<evidence type="ECO:0000313" key="2">
    <source>
        <dbReference type="Proteomes" id="UP001579974"/>
    </source>
</evidence>
<dbReference type="Pfam" id="PF12788">
    <property type="entry name" value="YmaF"/>
    <property type="match status" value="1"/>
</dbReference>
<name>A0ABV5ALI3_9BACL</name>
<reference evidence="1 2" key="1">
    <citation type="journal article" date="2024" name="Int. J. Mol. Sci.">
        <title>Exploration of Alicyclobacillus spp. Genome in Search of Antibiotic Resistance.</title>
        <authorList>
            <person name="Bucka-Kolendo J."/>
            <person name="Kiousi D.E."/>
            <person name="Dekowska A."/>
            <person name="Mikolajczuk-Szczyrba A."/>
            <person name="Karadedos D.M."/>
            <person name="Michael P."/>
            <person name="Galanis A."/>
            <person name="Sokolowska B."/>
        </authorList>
    </citation>
    <scope>NUCLEOTIDE SEQUENCE [LARGE SCALE GENOMIC DNA]</scope>
    <source>
        <strain evidence="1 2">KKP 3000</strain>
    </source>
</reference>
<organism evidence="1 2">
    <name type="scientific">Alicyclobacillus fastidiosus</name>
    <dbReference type="NCBI Taxonomy" id="392011"/>
    <lineage>
        <taxon>Bacteria</taxon>
        <taxon>Bacillati</taxon>
        <taxon>Bacillota</taxon>
        <taxon>Bacilli</taxon>
        <taxon>Bacillales</taxon>
        <taxon>Alicyclobacillaceae</taxon>
        <taxon>Alicyclobacillus</taxon>
    </lineage>
</organism>
<proteinExistence type="predicted"/>
<gene>
    <name evidence="1" type="ORF">KKP3000_003052</name>
</gene>
<sequence>MDNEQRVYGVVYESDESNEDTTHSHEIFLITWDGRVLHTHGFSGVTSFNVGHRHGYAGVTAPAPSGVPHTHAYSTETTFNDGHRHFICGRTGPAIPLPGGGHYHFFEGVTTVNGRTPHSHTYSGRTGNEMSV</sequence>
<accession>A0ABV5ALI3</accession>
<dbReference type="InterPro" id="IPR024307">
    <property type="entry name" value="YmaF"/>
</dbReference>
<keyword evidence="2" id="KW-1185">Reference proteome</keyword>
<dbReference type="RefSeq" id="WP_275475990.1">
    <property type="nucleotide sequence ID" value="NZ_CP162940.1"/>
</dbReference>
<protein>
    <submittedName>
        <fullName evidence="1">YmaF family protein</fullName>
    </submittedName>
</protein>
<comment type="caution">
    <text evidence="1">The sequence shown here is derived from an EMBL/GenBank/DDBJ whole genome shotgun (WGS) entry which is preliminary data.</text>
</comment>
<evidence type="ECO:0000313" key="1">
    <source>
        <dbReference type="EMBL" id="MFB5193107.1"/>
    </source>
</evidence>
<dbReference type="Proteomes" id="UP001579974">
    <property type="component" value="Unassembled WGS sequence"/>
</dbReference>
<dbReference type="EMBL" id="JBDXSU010000040">
    <property type="protein sequence ID" value="MFB5193107.1"/>
    <property type="molecule type" value="Genomic_DNA"/>
</dbReference>